<comment type="caution">
    <text evidence="1">The sequence shown here is derived from an EMBL/GenBank/DDBJ whole genome shotgun (WGS) entry which is preliminary data.</text>
</comment>
<gene>
    <name evidence="1" type="ORF">GWI33_014260</name>
</gene>
<reference evidence="1" key="1">
    <citation type="submission" date="2020-08" db="EMBL/GenBank/DDBJ databases">
        <title>Genome sequencing and assembly of the red palm weevil Rhynchophorus ferrugineus.</title>
        <authorList>
            <person name="Dias G.B."/>
            <person name="Bergman C.M."/>
            <person name="Manee M."/>
        </authorList>
    </citation>
    <scope>NUCLEOTIDE SEQUENCE</scope>
    <source>
        <strain evidence="1">AA-2017</strain>
        <tissue evidence="1">Whole larva</tissue>
    </source>
</reference>
<dbReference type="Proteomes" id="UP000625711">
    <property type="component" value="Unassembled WGS sequence"/>
</dbReference>
<accession>A0A834I7R3</accession>
<sequence length="115" mass="12530">MTRQLRSYVSDAPIRLIINSLAVFFGPHSYSDGKIIDAPPYSDAQRQSCAISIGGLAFHSSSSGISGCPLSRWIQMACQTRQRTCASLSVCCGLLQHRLKGIKTVSDRDIIARSK</sequence>
<evidence type="ECO:0000313" key="1">
    <source>
        <dbReference type="EMBL" id="KAF7272995.1"/>
    </source>
</evidence>
<protein>
    <submittedName>
        <fullName evidence="1">Uncharacterized protein</fullName>
    </submittedName>
</protein>
<evidence type="ECO:0000313" key="2">
    <source>
        <dbReference type="Proteomes" id="UP000625711"/>
    </source>
</evidence>
<dbReference type="AlphaFoldDB" id="A0A834I7R3"/>
<dbReference type="EMBL" id="JAACXV010013605">
    <property type="protein sequence ID" value="KAF7272995.1"/>
    <property type="molecule type" value="Genomic_DNA"/>
</dbReference>
<proteinExistence type="predicted"/>
<keyword evidence="2" id="KW-1185">Reference proteome</keyword>
<organism evidence="1 2">
    <name type="scientific">Rhynchophorus ferrugineus</name>
    <name type="common">Red palm weevil</name>
    <name type="synonym">Curculio ferrugineus</name>
    <dbReference type="NCBI Taxonomy" id="354439"/>
    <lineage>
        <taxon>Eukaryota</taxon>
        <taxon>Metazoa</taxon>
        <taxon>Ecdysozoa</taxon>
        <taxon>Arthropoda</taxon>
        <taxon>Hexapoda</taxon>
        <taxon>Insecta</taxon>
        <taxon>Pterygota</taxon>
        <taxon>Neoptera</taxon>
        <taxon>Endopterygota</taxon>
        <taxon>Coleoptera</taxon>
        <taxon>Polyphaga</taxon>
        <taxon>Cucujiformia</taxon>
        <taxon>Curculionidae</taxon>
        <taxon>Dryophthorinae</taxon>
        <taxon>Rhynchophorus</taxon>
    </lineage>
</organism>
<name>A0A834I7R3_RHYFE</name>